<evidence type="ECO:0000256" key="1">
    <source>
        <dbReference type="SAM" id="Phobius"/>
    </source>
</evidence>
<dbReference type="Proteomes" id="UP000637643">
    <property type="component" value="Unassembled WGS sequence"/>
</dbReference>
<sequence length="129" mass="14765">MIDIVRMVMYGAAVSCSGYIIFCHRNYFYERFQKGVVSVFMLEMLFFLTAYTVHMLLVLLVELAKLLGAELPELNFWLQYAWALAQLGTTGGLIVLALQTRSGTYDQFIHFERKNPKEEQDAHTGSGEK</sequence>
<reference evidence="2" key="2">
    <citation type="submission" date="2020-09" db="EMBL/GenBank/DDBJ databases">
        <authorList>
            <person name="Sun Q."/>
            <person name="Zhou Y."/>
        </authorList>
    </citation>
    <scope>NUCLEOTIDE SEQUENCE</scope>
    <source>
        <strain evidence="2">CGMCC 1.16134</strain>
    </source>
</reference>
<accession>A0A917D076</accession>
<keyword evidence="3" id="KW-1185">Reference proteome</keyword>
<keyword evidence="1" id="KW-0472">Membrane</keyword>
<evidence type="ECO:0000313" key="3">
    <source>
        <dbReference type="Proteomes" id="UP000637643"/>
    </source>
</evidence>
<reference evidence="2" key="1">
    <citation type="journal article" date="2014" name="Int. J. Syst. Evol. Microbiol.">
        <title>Complete genome sequence of Corynebacterium casei LMG S-19264T (=DSM 44701T), isolated from a smear-ripened cheese.</title>
        <authorList>
            <consortium name="US DOE Joint Genome Institute (JGI-PGF)"/>
            <person name="Walter F."/>
            <person name="Albersmeier A."/>
            <person name="Kalinowski J."/>
            <person name="Ruckert C."/>
        </authorList>
    </citation>
    <scope>NUCLEOTIDE SEQUENCE</scope>
    <source>
        <strain evidence="2">CGMCC 1.16134</strain>
    </source>
</reference>
<feature type="transmembrane region" description="Helical" evidence="1">
    <location>
        <begin position="6"/>
        <end position="24"/>
    </location>
</feature>
<organism evidence="2 3">
    <name type="scientific">Paenibacillus albidus</name>
    <dbReference type="NCBI Taxonomy" id="2041023"/>
    <lineage>
        <taxon>Bacteria</taxon>
        <taxon>Bacillati</taxon>
        <taxon>Bacillota</taxon>
        <taxon>Bacilli</taxon>
        <taxon>Bacillales</taxon>
        <taxon>Paenibacillaceae</taxon>
        <taxon>Paenibacillus</taxon>
    </lineage>
</organism>
<gene>
    <name evidence="2" type="ORF">GCM10010912_59170</name>
</gene>
<name>A0A917D076_9BACL</name>
<feature type="transmembrane region" description="Helical" evidence="1">
    <location>
        <begin position="80"/>
        <end position="98"/>
    </location>
</feature>
<keyword evidence="1" id="KW-1133">Transmembrane helix</keyword>
<dbReference type="RefSeq" id="WP_189031230.1">
    <property type="nucleotide sequence ID" value="NZ_BMKR01000041.1"/>
</dbReference>
<comment type="caution">
    <text evidence="2">The sequence shown here is derived from an EMBL/GenBank/DDBJ whole genome shotgun (WGS) entry which is preliminary data.</text>
</comment>
<keyword evidence="1" id="KW-0812">Transmembrane</keyword>
<feature type="transmembrane region" description="Helical" evidence="1">
    <location>
        <begin position="36"/>
        <end position="60"/>
    </location>
</feature>
<evidence type="ECO:0000313" key="2">
    <source>
        <dbReference type="EMBL" id="GGG06688.1"/>
    </source>
</evidence>
<dbReference type="AlphaFoldDB" id="A0A917D076"/>
<protein>
    <submittedName>
        <fullName evidence="2">Uncharacterized protein</fullName>
    </submittedName>
</protein>
<dbReference type="EMBL" id="BMKR01000041">
    <property type="protein sequence ID" value="GGG06688.1"/>
    <property type="molecule type" value="Genomic_DNA"/>
</dbReference>
<proteinExistence type="predicted"/>